<dbReference type="PANTHER" id="PTHR43132:SF2">
    <property type="entry name" value="ARSENICAL RESISTANCE OPERON REPRESSOR ARSR-RELATED"/>
    <property type="match status" value="1"/>
</dbReference>
<keyword evidence="3" id="KW-0804">Transcription</keyword>
<protein>
    <submittedName>
        <fullName evidence="4">Transcriptional regulator</fullName>
    </submittedName>
</protein>
<dbReference type="InterPro" id="IPR036388">
    <property type="entry name" value="WH-like_DNA-bd_sf"/>
</dbReference>
<dbReference type="GO" id="GO:0003677">
    <property type="term" value="F:DNA binding"/>
    <property type="evidence" value="ECO:0007669"/>
    <property type="project" value="UniProtKB-KW"/>
</dbReference>
<organism evidence="4 5">
    <name type="scientific">Bacillus wiedmannii</name>
    <dbReference type="NCBI Taxonomy" id="1890302"/>
    <lineage>
        <taxon>Bacteria</taxon>
        <taxon>Bacillati</taxon>
        <taxon>Bacillota</taxon>
        <taxon>Bacilli</taxon>
        <taxon>Bacillales</taxon>
        <taxon>Bacillaceae</taxon>
        <taxon>Bacillus</taxon>
        <taxon>Bacillus cereus group</taxon>
    </lineage>
</organism>
<proteinExistence type="predicted"/>
<evidence type="ECO:0000313" key="4">
    <source>
        <dbReference type="EMBL" id="PEM40475.1"/>
    </source>
</evidence>
<dbReference type="Proteomes" id="UP000220621">
    <property type="component" value="Unassembled WGS sequence"/>
</dbReference>
<gene>
    <name evidence="4" type="ORF">CN611_31700</name>
</gene>
<name>A0A2B5X5J3_9BACI</name>
<dbReference type="InterPro" id="IPR036390">
    <property type="entry name" value="WH_DNA-bd_sf"/>
</dbReference>
<dbReference type="CDD" id="cd00090">
    <property type="entry name" value="HTH_ARSR"/>
    <property type="match status" value="1"/>
</dbReference>
<keyword evidence="1" id="KW-0805">Transcription regulation</keyword>
<comment type="caution">
    <text evidence="4">The sequence shown here is derived from an EMBL/GenBank/DDBJ whole genome shotgun (WGS) entry which is preliminary data.</text>
</comment>
<keyword evidence="2" id="KW-0238">DNA-binding</keyword>
<dbReference type="SUPFAM" id="SSF46785">
    <property type="entry name" value="Winged helix' DNA-binding domain"/>
    <property type="match status" value="1"/>
</dbReference>
<evidence type="ECO:0000313" key="5">
    <source>
        <dbReference type="Proteomes" id="UP000220621"/>
    </source>
</evidence>
<dbReference type="Pfam" id="PF01022">
    <property type="entry name" value="HTH_5"/>
    <property type="match status" value="1"/>
</dbReference>
<sequence length="95" mass="10833">MNYTQIPTYENNIELLKILSHPDRVQIVVALMQHTILNVTEFVNMLQIPQAAVSQHLSRMKGNILCSEKKGSEVYYYLSNSKAPKVVEVLLSNDK</sequence>
<dbReference type="InterPro" id="IPR051011">
    <property type="entry name" value="Metal_resp_trans_reg"/>
</dbReference>
<dbReference type="PRINTS" id="PR00778">
    <property type="entry name" value="HTHARSR"/>
</dbReference>
<dbReference type="NCBIfam" id="NF033788">
    <property type="entry name" value="HTH_metalloreg"/>
    <property type="match status" value="1"/>
</dbReference>
<evidence type="ECO:0000256" key="2">
    <source>
        <dbReference type="ARBA" id="ARBA00023125"/>
    </source>
</evidence>
<dbReference type="InterPro" id="IPR011991">
    <property type="entry name" value="ArsR-like_HTH"/>
</dbReference>
<dbReference type="GO" id="GO:0003700">
    <property type="term" value="F:DNA-binding transcription factor activity"/>
    <property type="evidence" value="ECO:0007669"/>
    <property type="project" value="InterPro"/>
</dbReference>
<evidence type="ECO:0000256" key="1">
    <source>
        <dbReference type="ARBA" id="ARBA00023015"/>
    </source>
</evidence>
<dbReference type="PROSITE" id="PS50987">
    <property type="entry name" value="HTH_ARSR_2"/>
    <property type="match status" value="1"/>
</dbReference>
<dbReference type="EMBL" id="NUDL01000219">
    <property type="protein sequence ID" value="PEM40475.1"/>
    <property type="molecule type" value="Genomic_DNA"/>
</dbReference>
<reference evidence="4 5" key="1">
    <citation type="submission" date="2017-09" db="EMBL/GenBank/DDBJ databases">
        <title>Large-scale bioinformatics analysis of Bacillus genomes uncovers conserved roles of natural products in bacterial physiology.</title>
        <authorList>
            <consortium name="Agbiome Team Llc"/>
            <person name="Bleich R.M."/>
            <person name="Grubbs K.J."/>
            <person name="Santa Maria K.C."/>
            <person name="Allen S.E."/>
            <person name="Farag S."/>
            <person name="Shank E.A."/>
            <person name="Bowers A."/>
        </authorList>
    </citation>
    <scope>NUCLEOTIDE SEQUENCE [LARGE SCALE GENOMIC DNA]</scope>
    <source>
        <strain evidence="4 5">AFS010764</strain>
    </source>
</reference>
<dbReference type="Gene3D" id="1.10.10.10">
    <property type="entry name" value="Winged helix-like DNA-binding domain superfamily/Winged helix DNA-binding domain"/>
    <property type="match status" value="1"/>
</dbReference>
<dbReference type="SMART" id="SM00418">
    <property type="entry name" value="HTH_ARSR"/>
    <property type="match status" value="1"/>
</dbReference>
<dbReference type="InterPro" id="IPR001845">
    <property type="entry name" value="HTH_ArsR_DNA-bd_dom"/>
</dbReference>
<evidence type="ECO:0000256" key="3">
    <source>
        <dbReference type="ARBA" id="ARBA00023163"/>
    </source>
</evidence>
<dbReference type="RefSeq" id="WP_098103696.1">
    <property type="nucleotide sequence ID" value="NZ_JAOPTJ010000013.1"/>
</dbReference>
<dbReference type="PANTHER" id="PTHR43132">
    <property type="entry name" value="ARSENICAL RESISTANCE OPERON REPRESSOR ARSR-RELATED"/>
    <property type="match status" value="1"/>
</dbReference>
<accession>A0A2B5X5J3</accession>
<dbReference type="AlphaFoldDB" id="A0A2B5X5J3"/>